<dbReference type="PROSITE" id="PS00138">
    <property type="entry name" value="SUBTILASE_SER"/>
    <property type="match status" value="1"/>
</dbReference>
<dbReference type="PROSITE" id="PS51257">
    <property type="entry name" value="PROKAR_LIPOPROTEIN"/>
    <property type="match status" value="1"/>
</dbReference>
<dbReference type="PROSITE" id="PS51892">
    <property type="entry name" value="SUBTILASE"/>
    <property type="match status" value="1"/>
</dbReference>
<dbReference type="PROSITE" id="PS00137">
    <property type="entry name" value="SUBTILASE_HIS"/>
    <property type="match status" value="1"/>
</dbReference>
<organism evidence="10 11">
    <name type="scientific">Maribellus comscasis</name>
    <dbReference type="NCBI Taxonomy" id="2681766"/>
    <lineage>
        <taxon>Bacteria</taxon>
        <taxon>Pseudomonadati</taxon>
        <taxon>Bacteroidota</taxon>
        <taxon>Bacteroidia</taxon>
        <taxon>Marinilabiliales</taxon>
        <taxon>Prolixibacteraceae</taxon>
        <taxon>Maribellus</taxon>
    </lineage>
</organism>
<name>A0A6I6JIF4_9BACT</name>
<dbReference type="GO" id="GO:0006508">
    <property type="term" value="P:proteolysis"/>
    <property type="evidence" value="ECO:0007669"/>
    <property type="project" value="UniProtKB-KW"/>
</dbReference>
<evidence type="ECO:0000259" key="9">
    <source>
        <dbReference type="Pfam" id="PF05922"/>
    </source>
</evidence>
<dbReference type="InterPro" id="IPR000209">
    <property type="entry name" value="Peptidase_S8/S53_dom"/>
</dbReference>
<proteinExistence type="inferred from homology"/>
<dbReference type="PRINTS" id="PR00723">
    <property type="entry name" value="SUBTILISIN"/>
</dbReference>
<feature type="domain" description="Peptidase S8/S53" evidence="8">
    <location>
        <begin position="177"/>
        <end position="382"/>
    </location>
</feature>
<feature type="region of interest" description="Disordered" evidence="7">
    <location>
        <begin position="195"/>
        <end position="216"/>
    </location>
</feature>
<feature type="compositionally biased region" description="Polar residues" evidence="7">
    <location>
        <begin position="195"/>
        <end position="214"/>
    </location>
</feature>
<keyword evidence="3 5" id="KW-0378">Hydrolase</keyword>
<feature type="active site" description="Charge relay system" evidence="5">
    <location>
        <position position="371"/>
    </location>
</feature>
<protein>
    <submittedName>
        <fullName evidence="10">S8 family serine peptidase</fullName>
    </submittedName>
</protein>
<dbReference type="RefSeq" id="WP_158862966.1">
    <property type="nucleotide sequence ID" value="NZ_CP046401.1"/>
</dbReference>
<dbReference type="SUPFAM" id="SSF52743">
    <property type="entry name" value="Subtilisin-like"/>
    <property type="match status" value="1"/>
</dbReference>
<dbReference type="KEGG" id="mcos:GM418_02885"/>
<dbReference type="EMBL" id="CP046401">
    <property type="protein sequence ID" value="QGY42635.1"/>
    <property type="molecule type" value="Genomic_DNA"/>
</dbReference>
<dbReference type="InterPro" id="IPR023828">
    <property type="entry name" value="Peptidase_S8_Ser-AS"/>
</dbReference>
<feature type="domain" description="Inhibitor I9" evidence="9">
    <location>
        <begin position="45"/>
        <end position="130"/>
    </location>
</feature>
<dbReference type="InterPro" id="IPR022398">
    <property type="entry name" value="Peptidase_S8_His-AS"/>
</dbReference>
<evidence type="ECO:0000256" key="2">
    <source>
        <dbReference type="ARBA" id="ARBA00022670"/>
    </source>
</evidence>
<evidence type="ECO:0000256" key="1">
    <source>
        <dbReference type="ARBA" id="ARBA00011073"/>
    </source>
</evidence>
<feature type="active site" description="Charge relay system" evidence="5">
    <location>
        <position position="214"/>
    </location>
</feature>
<comment type="similarity">
    <text evidence="1 5 6">Belongs to the peptidase S8 family.</text>
</comment>
<dbReference type="Gene3D" id="3.40.50.200">
    <property type="entry name" value="Peptidase S8/S53 domain"/>
    <property type="match status" value="1"/>
</dbReference>
<accession>A0A6I6JIF4</accession>
<gene>
    <name evidence="10" type="ORF">GM418_02885</name>
</gene>
<evidence type="ECO:0000256" key="3">
    <source>
        <dbReference type="ARBA" id="ARBA00022801"/>
    </source>
</evidence>
<dbReference type="InterPro" id="IPR050131">
    <property type="entry name" value="Peptidase_S8_subtilisin-like"/>
</dbReference>
<reference evidence="10 11" key="1">
    <citation type="submission" date="2019-11" db="EMBL/GenBank/DDBJ databases">
        <authorList>
            <person name="Zheng R.K."/>
            <person name="Sun C.M."/>
        </authorList>
    </citation>
    <scope>NUCLEOTIDE SEQUENCE [LARGE SCALE GENOMIC DNA]</scope>
    <source>
        <strain evidence="10 11">WC007</strain>
    </source>
</reference>
<evidence type="ECO:0000313" key="11">
    <source>
        <dbReference type="Proteomes" id="UP000428260"/>
    </source>
</evidence>
<keyword evidence="4 5" id="KW-0720">Serine protease</keyword>
<evidence type="ECO:0000313" key="10">
    <source>
        <dbReference type="EMBL" id="QGY42635.1"/>
    </source>
</evidence>
<dbReference type="GO" id="GO:0004252">
    <property type="term" value="F:serine-type endopeptidase activity"/>
    <property type="evidence" value="ECO:0007669"/>
    <property type="project" value="UniProtKB-UniRule"/>
</dbReference>
<keyword evidence="2 5" id="KW-0645">Protease</keyword>
<evidence type="ECO:0000259" key="8">
    <source>
        <dbReference type="Pfam" id="PF00082"/>
    </source>
</evidence>
<evidence type="ECO:0000256" key="6">
    <source>
        <dbReference type="RuleBase" id="RU003355"/>
    </source>
</evidence>
<evidence type="ECO:0000256" key="5">
    <source>
        <dbReference type="PROSITE-ProRule" id="PRU01240"/>
    </source>
</evidence>
<evidence type="ECO:0000256" key="7">
    <source>
        <dbReference type="SAM" id="MobiDB-lite"/>
    </source>
</evidence>
<dbReference type="Proteomes" id="UP000428260">
    <property type="component" value="Chromosome"/>
</dbReference>
<dbReference type="PROSITE" id="PS00136">
    <property type="entry name" value="SUBTILASE_ASP"/>
    <property type="match status" value="1"/>
</dbReference>
<feature type="region of interest" description="Disordered" evidence="7">
    <location>
        <begin position="132"/>
        <end position="161"/>
    </location>
</feature>
<dbReference type="PANTHER" id="PTHR43806:SF11">
    <property type="entry name" value="CEREVISIN-RELATED"/>
    <property type="match status" value="1"/>
</dbReference>
<dbReference type="InterPro" id="IPR036852">
    <property type="entry name" value="Peptidase_S8/S53_dom_sf"/>
</dbReference>
<dbReference type="InterPro" id="IPR015500">
    <property type="entry name" value="Peptidase_S8_subtilisin-rel"/>
</dbReference>
<feature type="active site" description="Charge relay system" evidence="5">
    <location>
        <position position="179"/>
    </location>
</feature>
<dbReference type="AlphaFoldDB" id="A0A6I6JIF4"/>
<dbReference type="Pfam" id="PF00082">
    <property type="entry name" value="Peptidase_S8"/>
    <property type="match status" value="1"/>
</dbReference>
<dbReference type="Pfam" id="PF05922">
    <property type="entry name" value="Inhibitor_I9"/>
    <property type="match status" value="1"/>
</dbReference>
<sequence length="406" mass="42110">MKKLLFKILGLVVLVSFFQSCKKSLVEDPVLEELELKSANTSKKSYIVVLNDVELNDELSKLKGYEKKQNAVQSAGSKILKRAGVLDAEIEHVYGTAVKGFSVKIPPGQLKKLQGDPSVSYVEEDKVISLVLPKAKPDKPGKPGGGNDGGGSTPQETPWGITRVNGGISVTGKTAWIIDSGIDQDHPDLNVDTGRSASFLTGKESNNPDDQNGHGTHVAGTVAAIDNDFGVVGVAAGAKVVSVRVLDRRGSGTTSGVVDGVDYVAANASSGDVANMSLGGGISSTLDAAVLAASSSCSFVLAAGNESEDADNHSPARVNGPNIYTVSAMWEGDRFATEFSNFGPAVDYAAPGVYILSTYKNGGYDELHGTSMASPHVAGILLLGSVKTSGYVTSDPDGNADPIASH</sequence>
<dbReference type="InterPro" id="IPR023827">
    <property type="entry name" value="Peptidase_S8_Asp-AS"/>
</dbReference>
<dbReference type="GO" id="GO:0005615">
    <property type="term" value="C:extracellular space"/>
    <property type="evidence" value="ECO:0007669"/>
    <property type="project" value="TreeGrafter"/>
</dbReference>
<keyword evidence="11" id="KW-1185">Reference proteome</keyword>
<dbReference type="PANTHER" id="PTHR43806">
    <property type="entry name" value="PEPTIDASE S8"/>
    <property type="match status" value="1"/>
</dbReference>
<dbReference type="Gene3D" id="3.30.70.80">
    <property type="entry name" value="Peptidase S8 propeptide/proteinase inhibitor I9"/>
    <property type="match status" value="1"/>
</dbReference>
<evidence type="ECO:0000256" key="4">
    <source>
        <dbReference type="ARBA" id="ARBA00022825"/>
    </source>
</evidence>
<dbReference type="InterPro" id="IPR010259">
    <property type="entry name" value="S8pro/Inhibitor_I9"/>
</dbReference>
<feature type="compositionally biased region" description="Gly residues" evidence="7">
    <location>
        <begin position="142"/>
        <end position="152"/>
    </location>
</feature>
<dbReference type="InterPro" id="IPR037045">
    <property type="entry name" value="S8pro/Inhibitor_I9_sf"/>
</dbReference>